<dbReference type="InterPro" id="IPR036113">
    <property type="entry name" value="Asp/Glu-ADT_sf_sub_c"/>
</dbReference>
<dbReference type="GO" id="GO:0016740">
    <property type="term" value="F:transferase activity"/>
    <property type="evidence" value="ECO:0007669"/>
    <property type="project" value="UniProtKB-KW"/>
</dbReference>
<protein>
    <recommendedName>
        <fullName evidence="2">Aspartyl/glutamyl-tRNA(Asn/Gln) amidotransferase subunit C</fullName>
        <shortName evidence="2">Asp/Glu-ADT subunit C</shortName>
        <ecNumber evidence="2">6.3.5.-</ecNumber>
    </recommendedName>
</protein>
<dbReference type="HAMAP" id="MF_00122">
    <property type="entry name" value="GatC"/>
    <property type="match status" value="1"/>
</dbReference>
<reference evidence="3 4" key="1">
    <citation type="submission" date="2016-10" db="EMBL/GenBank/DDBJ databases">
        <authorList>
            <person name="de Groot N.N."/>
        </authorList>
    </citation>
    <scope>NUCLEOTIDE SEQUENCE [LARGE SCALE GENOMIC DNA]</scope>
    <source>
        <strain evidence="3 4">ASO4-2</strain>
    </source>
</reference>
<evidence type="ECO:0000256" key="1">
    <source>
        <dbReference type="ARBA" id="ARBA00022840"/>
    </source>
</evidence>
<dbReference type="NCBIfam" id="TIGR00135">
    <property type="entry name" value="gatC"/>
    <property type="match status" value="1"/>
</dbReference>
<dbReference type="GO" id="GO:0070681">
    <property type="term" value="P:glutaminyl-tRNAGln biosynthesis via transamidation"/>
    <property type="evidence" value="ECO:0007669"/>
    <property type="project" value="TreeGrafter"/>
</dbReference>
<dbReference type="AlphaFoldDB" id="A0A1G6CBF7"/>
<dbReference type="GO" id="GO:0050566">
    <property type="term" value="F:asparaginyl-tRNA synthase (glutamine-hydrolyzing) activity"/>
    <property type="evidence" value="ECO:0007669"/>
    <property type="project" value="RHEA"/>
</dbReference>
<dbReference type="PANTHER" id="PTHR15004">
    <property type="entry name" value="GLUTAMYL-TRNA(GLN) AMIDOTRANSFERASE SUBUNIT C, MITOCHONDRIAL"/>
    <property type="match status" value="1"/>
</dbReference>
<dbReference type="EMBL" id="FMXO01000007">
    <property type="protein sequence ID" value="SDB30238.1"/>
    <property type="molecule type" value="Genomic_DNA"/>
</dbReference>
<dbReference type="Gene3D" id="1.10.20.60">
    <property type="entry name" value="Glu-tRNAGln amidotransferase C subunit, N-terminal domain"/>
    <property type="match status" value="1"/>
</dbReference>
<dbReference type="GO" id="GO:0005524">
    <property type="term" value="F:ATP binding"/>
    <property type="evidence" value="ECO:0007669"/>
    <property type="project" value="UniProtKB-KW"/>
</dbReference>
<dbReference type="RefSeq" id="WP_092119378.1">
    <property type="nucleotide sequence ID" value="NZ_FMXO01000007.1"/>
</dbReference>
<organism evidence="3 4">
    <name type="scientific">Desulfonatronum thiosulfatophilum</name>
    <dbReference type="NCBI Taxonomy" id="617002"/>
    <lineage>
        <taxon>Bacteria</taxon>
        <taxon>Pseudomonadati</taxon>
        <taxon>Thermodesulfobacteriota</taxon>
        <taxon>Desulfovibrionia</taxon>
        <taxon>Desulfovibrionales</taxon>
        <taxon>Desulfonatronaceae</taxon>
        <taxon>Desulfonatronum</taxon>
    </lineage>
</organism>
<keyword evidence="2" id="KW-0648">Protein biosynthesis</keyword>
<comment type="function">
    <text evidence="2">Allows the formation of correctly charged Asn-tRNA(Asn) or Gln-tRNA(Gln) through the transamidation of misacylated Asp-tRNA(Asn) or Glu-tRNA(Gln) in organisms which lack either or both of asparaginyl-tRNA or glutaminyl-tRNA synthetases. The reaction takes place in the presence of glutamine and ATP through an activated phospho-Asp-tRNA(Asn) or phospho-Glu-tRNA(Gln).</text>
</comment>
<comment type="subunit">
    <text evidence="2">Heterotrimer of A, B and C subunits.</text>
</comment>
<dbReference type="GO" id="GO:0006412">
    <property type="term" value="P:translation"/>
    <property type="evidence" value="ECO:0007669"/>
    <property type="project" value="UniProtKB-UniRule"/>
</dbReference>
<dbReference type="InterPro" id="IPR003837">
    <property type="entry name" value="GatC"/>
</dbReference>
<gene>
    <name evidence="2" type="primary">gatC</name>
    <name evidence="3" type="ORF">SAMN05660653_01465</name>
</gene>
<keyword evidence="2" id="KW-0436">Ligase</keyword>
<evidence type="ECO:0000256" key="2">
    <source>
        <dbReference type="HAMAP-Rule" id="MF_00122"/>
    </source>
</evidence>
<dbReference type="PANTHER" id="PTHR15004:SF0">
    <property type="entry name" value="GLUTAMYL-TRNA(GLN) AMIDOTRANSFERASE SUBUNIT C, MITOCHONDRIAL"/>
    <property type="match status" value="1"/>
</dbReference>
<keyword evidence="1 2" id="KW-0067">ATP-binding</keyword>
<dbReference type="SUPFAM" id="SSF141000">
    <property type="entry name" value="Glu-tRNAGln amidotransferase C subunit"/>
    <property type="match status" value="1"/>
</dbReference>
<comment type="similarity">
    <text evidence="2">Belongs to the GatC family.</text>
</comment>
<keyword evidence="3" id="KW-0808">Transferase</keyword>
<dbReference type="GO" id="GO:0050567">
    <property type="term" value="F:glutaminyl-tRNA synthase (glutamine-hydrolyzing) activity"/>
    <property type="evidence" value="ECO:0007669"/>
    <property type="project" value="UniProtKB-UniRule"/>
</dbReference>
<comment type="catalytic activity">
    <reaction evidence="2">
        <text>L-aspartyl-tRNA(Asn) + L-glutamine + ATP + H2O = L-asparaginyl-tRNA(Asn) + L-glutamate + ADP + phosphate + 2 H(+)</text>
        <dbReference type="Rhea" id="RHEA:14513"/>
        <dbReference type="Rhea" id="RHEA-COMP:9674"/>
        <dbReference type="Rhea" id="RHEA-COMP:9677"/>
        <dbReference type="ChEBI" id="CHEBI:15377"/>
        <dbReference type="ChEBI" id="CHEBI:15378"/>
        <dbReference type="ChEBI" id="CHEBI:29985"/>
        <dbReference type="ChEBI" id="CHEBI:30616"/>
        <dbReference type="ChEBI" id="CHEBI:43474"/>
        <dbReference type="ChEBI" id="CHEBI:58359"/>
        <dbReference type="ChEBI" id="CHEBI:78515"/>
        <dbReference type="ChEBI" id="CHEBI:78516"/>
        <dbReference type="ChEBI" id="CHEBI:456216"/>
    </reaction>
</comment>
<dbReference type="STRING" id="617002.SAMN05660653_01465"/>
<evidence type="ECO:0000313" key="3">
    <source>
        <dbReference type="EMBL" id="SDB30238.1"/>
    </source>
</evidence>
<sequence length="95" mass="10676">MSISTDEVAKVAGLARLNLKPEKLEQFAGQFNDILGYMEKLNELDTSGVEPLFSPVNHETVFRDDDVRQEYSREEILANAPETDGSYFIVPRIVG</sequence>
<proteinExistence type="inferred from homology"/>
<dbReference type="Pfam" id="PF02686">
    <property type="entry name" value="GatC"/>
    <property type="match status" value="1"/>
</dbReference>
<dbReference type="GO" id="GO:0006450">
    <property type="term" value="P:regulation of translational fidelity"/>
    <property type="evidence" value="ECO:0007669"/>
    <property type="project" value="InterPro"/>
</dbReference>
<dbReference type="EC" id="6.3.5.-" evidence="2"/>
<comment type="catalytic activity">
    <reaction evidence="2">
        <text>L-glutamyl-tRNA(Gln) + L-glutamine + ATP + H2O = L-glutaminyl-tRNA(Gln) + L-glutamate + ADP + phosphate + H(+)</text>
        <dbReference type="Rhea" id="RHEA:17521"/>
        <dbReference type="Rhea" id="RHEA-COMP:9681"/>
        <dbReference type="Rhea" id="RHEA-COMP:9684"/>
        <dbReference type="ChEBI" id="CHEBI:15377"/>
        <dbReference type="ChEBI" id="CHEBI:15378"/>
        <dbReference type="ChEBI" id="CHEBI:29985"/>
        <dbReference type="ChEBI" id="CHEBI:30616"/>
        <dbReference type="ChEBI" id="CHEBI:43474"/>
        <dbReference type="ChEBI" id="CHEBI:58359"/>
        <dbReference type="ChEBI" id="CHEBI:78520"/>
        <dbReference type="ChEBI" id="CHEBI:78521"/>
        <dbReference type="ChEBI" id="CHEBI:456216"/>
    </reaction>
</comment>
<name>A0A1G6CBF7_9BACT</name>
<evidence type="ECO:0000313" key="4">
    <source>
        <dbReference type="Proteomes" id="UP000198771"/>
    </source>
</evidence>
<accession>A0A1G6CBF7</accession>
<dbReference type="Proteomes" id="UP000198771">
    <property type="component" value="Unassembled WGS sequence"/>
</dbReference>
<keyword evidence="2" id="KW-0547">Nucleotide-binding</keyword>
<dbReference type="OrthoDB" id="9813938at2"/>
<keyword evidence="4" id="KW-1185">Reference proteome</keyword>